<dbReference type="SUPFAM" id="SSF55073">
    <property type="entry name" value="Nucleotide cyclase"/>
    <property type="match status" value="1"/>
</dbReference>
<feature type="transmembrane region" description="Helical" evidence="1">
    <location>
        <begin position="238"/>
        <end position="259"/>
    </location>
</feature>
<dbReference type="Pfam" id="PF00990">
    <property type="entry name" value="GGDEF"/>
    <property type="match status" value="1"/>
</dbReference>
<keyword evidence="1" id="KW-0472">Membrane</keyword>
<dbReference type="PANTHER" id="PTHR44757">
    <property type="entry name" value="DIGUANYLATE CYCLASE DGCP"/>
    <property type="match status" value="1"/>
</dbReference>
<feature type="domain" description="GGDEF" evidence="3">
    <location>
        <begin position="381"/>
        <end position="513"/>
    </location>
</feature>
<keyword evidence="5" id="KW-1185">Reference proteome</keyword>
<proteinExistence type="predicted"/>
<dbReference type="AlphaFoldDB" id="A0A1H8RQL3"/>
<dbReference type="Gene3D" id="3.30.70.270">
    <property type="match status" value="1"/>
</dbReference>
<feature type="transmembrane region" description="Helical" evidence="1">
    <location>
        <begin position="181"/>
        <end position="200"/>
    </location>
</feature>
<dbReference type="InterPro" id="IPR001633">
    <property type="entry name" value="EAL_dom"/>
</dbReference>
<dbReference type="CDD" id="cd01948">
    <property type="entry name" value="EAL"/>
    <property type="match status" value="1"/>
</dbReference>
<dbReference type="InterPro" id="IPR052155">
    <property type="entry name" value="Biofilm_reg_signaling"/>
</dbReference>
<dbReference type="SMART" id="SM00052">
    <property type="entry name" value="EAL"/>
    <property type="match status" value="1"/>
</dbReference>
<dbReference type="PANTHER" id="PTHR44757:SF2">
    <property type="entry name" value="BIOFILM ARCHITECTURE MAINTENANCE PROTEIN MBAA"/>
    <property type="match status" value="1"/>
</dbReference>
<dbReference type="PROSITE" id="PS50883">
    <property type="entry name" value="EAL"/>
    <property type="match status" value="1"/>
</dbReference>
<sequence>MTSSSPDPAAGARGADPLPLLPTAAVASAGALLVVAVGLAFVMPPDVHDRVVSNLAQLVAPAAAAGTLLRRARRSRGRLRATWAALGGACACWAAGQAWWAAQEMTGAGIPFPSVADVGFVAFAVLAAVGLLLHPAGGGGRGRWRRTSDAVMCTGAVGLVSWQFVLGPVVARETGTPYLEWLLFLTYPALDVALIVLCLLTAARARRQRPDLLLVCAGLLALSISDGTFAYLQATMMYAGFSADLGWVVGFLLLALAGAAREPAAREPEEGQPERDGGSLVAHLLPYAPVAVGLVTTVVHVALGWELGIVEVGLSTVVIALLLSRQYLALRENLRLSAELAGREALLRHQAFHDVLTGLANRALFLDRLEHALALHRRDLRPVAVVFLDLDDFKVVNDTLGHAAGDELIVRVAERLRGAMRDGDTVARLGGDEFAVLLEDGGDAEEATARALEALRTPCLVGGRPVAVRASVGICGLGPDDPPVRPDTLLARSDTAMYAAKRSGKDKAVVYRPGLSLEEVELEGLAERLRRALAAREVTLAYQPIVDLVTGRVVALEALARWTTEGRAVGPEVFVPAAERAGLLDELTGQLLAQACERAAGWAVDRDDVLSVHVNVAPATLAWPELVPRVRDLVDWHELVPGQLVLELTESGLLAHEEAAERVIRELADLGVGVSLDDFGVGQSSLARLGALSLESVKIDRSFLARIDTDEREATLLGAVFRLARDLALPVIAEGVERPGQLAALRRMGCPQAQGFLLSRPVPAAAVPDLLGSRGVLTG</sequence>
<gene>
    <name evidence="4" type="ORF">SAMN05660991_01267</name>
</gene>
<protein>
    <submittedName>
        <fullName evidence="4">Diguanylate cyclase (GGDEF) domain-containing protein</fullName>
    </submittedName>
</protein>
<evidence type="ECO:0000313" key="4">
    <source>
        <dbReference type="EMBL" id="SEO68626.1"/>
    </source>
</evidence>
<feature type="transmembrane region" description="Helical" evidence="1">
    <location>
        <begin position="212"/>
        <end position="232"/>
    </location>
</feature>
<feature type="domain" description="EAL" evidence="2">
    <location>
        <begin position="522"/>
        <end position="775"/>
    </location>
</feature>
<dbReference type="RefSeq" id="WP_091941265.1">
    <property type="nucleotide sequence ID" value="NZ_FOEE01000003.1"/>
</dbReference>
<dbReference type="Pfam" id="PF00563">
    <property type="entry name" value="EAL"/>
    <property type="match status" value="1"/>
</dbReference>
<evidence type="ECO:0000256" key="1">
    <source>
        <dbReference type="SAM" id="Phobius"/>
    </source>
</evidence>
<name>A0A1H8RQL3_9ACTN</name>
<evidence type="ECO:0000259" key="2">
    <source>
        <dbReference type="PROSITE" id="PS50883"/>
    </source>
</evidence>
<dbReference type="SMART" id="SM00267">
    <property type="entry name" value="GGDEF"/>
    <property type="match status" value="1"/>
</dbReference>
<reference evidence="5" key="1">
    <citation type="submission" date="2016-10" db="EMBL/GenBank/DDBJ databases">
        <authorList>
            <person name="Varghese N."/>
            <person name="Submissions S."/>
        </authorList>
    </citation>
    <scope>NUCLEOTIDE SEQUENCE [LARGE SCALE GENOMIC DNA]</scope>
    <source>
        <strain evidence="5">DSM 45413</strain>
    </source>
</reference>
<dbReference type="InterPro" id="IPR029787">
    <property type="entry name" value="Nucleotide_cyclase"/>
</dbReference>
<evidence type="ECO:0000313" key="5">
    <source>
        <dbReference type="Proteomes" id="UP000198960"/>
    </source>
</evidence>
<feature type="transmembrane region" description="Helical" evidence="1">
    <location>
        <begin position="20"/>
        <end position="45"/>
    </location>
</feature>
<feature type="transmembrane region" description="Helical" evidence="1">
    <location>
        <begin position="120"/>
        <end position="138"/>
    </location>
</feature>
<dbReference type="Proteomes" id="UP000198960">
    <property type="component" value="Unassembled WGS sequence"/>
</dbReference>
<dbReference type="SUPFAM" id="SSF141868">
    <property type="entry name" value="EAL domain-like"/>
    <property type="match status" value="1"/>
</dbReference>
<dbReference type="NCBIfam" id="TIGR00254">
    <property type="entry name" value="GGDEF"/>
    <property type="match status" value="1"/>
</dbReference>
<dbReference type="InterPro" id="IPR000160">
    <property type="entry name" value="GGDEF_dom"/>
</dbReference>
<dbReference type="InterPro" id="IPR043128">
    <property type="entry name" value="Rev_trsase/Diguanyl_cyclase"/>
</dbReference>
<feature type="transmembrane region" description="Helical" evidence="1">
    <location>
        <begin position="81"/>
        <end position="100"/>
    </location>
</feature>
<keyword evidence="1" id="KW-1133">Transmembrane helix</keyword>
<feature type="transmembrane region" description="Helical" evidence="1">
    <location>
        <begin position="280"/>
        <end position="303"/>
    </location>
</feature>
<evidence type="ECO:0000259" key="3">
    <source>
        <dbReference type="PROSITE" id="PS50887"/>
    </source>
</evidence>
<dbReference type="OrthoDB" id="23692at2"/>
<dbReference type="EMBL" id="FOEE01000003">
    <property type="protein sequence ID" value="SEO68626.1"/>
    <property type="molecule type" value="Genomic_DNA"/>
</dbReference>
<dbReference type="Gene3D" id="3.20.20.450">
    <property type="entry name" value="EAL domain"/>
    <property type="match status" value="1"/>
</dbReference>
<dbReference type="InterPro" id="IPR035919">
    <property type="entry name" value="EAL_sf"/>
</dbReference>
<organism evidence="4 5">
    <name type="scientific">Trujillonella endophytica</name>
    <dbReference type="NCBI Taxonomy" id="673521"/>
    <lineage>
        <taxon>Bacteria</taxon>
        <taxon>Bacillati</taxon>
        <taxon>Actinomycetota</taxon>
        <taxon>Actinomycetes</taxon>
        <taxon>Geodermatophilales</taxon>
        <taxon>Geodermatophilaceae</taxon>
        <taxon>Trujillonella</taxon>
    </lineage>
</organism>
<dbReference type="CDD" id="cd01949">
    <property type="entry name" value="GGDEF"/>
    <property type="match status" value="1"/>
</dbReference>
<accession>A0A1H8RQL3</accession>
<keyword evidence="1" id="KW-0812">Transmembrane</keyword>
<dbReference type="PROSITE" id="PS50887">
    <property type="entry name" value="GGDEF"/>
    <property type="match status" value="1"/>
</dbReference>
<dbReference type="STRING" id="673521.SAMN05660991_01267"/>
<feature type="transmembrane region" description="Helical" evidence="1">
    <location>
        <begin position="150"/>
        <end position="169"/>
    </location>
</feature>